<dbReference type="InterPro" id="IPR000551">
    <property type="entry name" value="MerR-type_HTH_dom"/>
</dbReference>
<dbReference type="Proteomes" id="UP000189229">
    <property type="component" value="Unassembled WGS sequence"/>
</dbReference>
<name>A0A1V3XVG5_MYCKA</name>
<proteinExistence type="predicted"/>
<dbReference type="AlphaFoldDB" id="A0A1V3XVG5"/>
<evidence type="ECO:0000313" key="3">
    <source>
        <dbReference type="EMBL" id="OOK83209.1"/>
    </source>
</evidence>
<sequence>MTHARELQAQGMPVWEIAQLLGVGRSTAYRQLKAAESVAVQR</sequence>
<dbReference type="EMBL" id="MVBN01000001">
    <property type="protein sequence ID" value="OOK83209.1"/>
    <property type="molecule type" value="Genomic_DNA"/>
</dbReference>
<dbReference type="Pfam" id="PF13384">
    <property type="entry name" value="HTH_23"/>
    <property type="match status" value="1"/>
</dbReference>
<dbReference type="SUPFAM" id="SSF46689">
    <property type="entry name" value="Homeodomain-like"/>
    <property type="match status" value="1"/>
</dbReference>
<dbReference type="Gene3D" id="1.10.10.60">
    <property type="entry name" value="Homeodomain-like"/>
    <property type="match status" value="1"/>
</dbReference>
<dbReference type="GO" id="GO:0003677">
    <property type="term" value="F:DNA binding"/>
    <property type="evidence" value="ECO:0007669"/>
    <property type="project" value="InterPro"/>
</dbReference>
<gene>
    <name evidence="3" type="ORF">BZL29_0480</name>
    <name evidence="2" type="ORF">BZL30_1472</name>
</gene>
<protein>
    <submittedName>
        <fullName evidence="3">Homeo-like domain protein</fullName>
    </submittedName>
</protein>
<comment type="caution">
    <text evidence="3">The sequence shown here is derived from an EMBL/GenBank/DDBJ whole genome shotgun (WGS) entry which is preliminary data.</text>
</comment>
<feature type="domain" description="HTH merR-type" evidence="1">
    <location>
        <begin position="1"/>
        <end position="23"/>
    </location>
</feature>
<accession>A0A1V3XVG5</accession>
<dbReference type="EMBL" id="MVBM01000001">
    <property type="protein sequence ID" value="OOK82037.1"/>
    <property type="molecule type" value="Genomic_DNA"/>
</dbReference>
<dbReference type="Proteomes" id="UP000188532">
    <property type="component" value="Unassembled WGS sequence"/>
</dbReference>
<dbReference type="GO" id="GO:0006355">
    <property type="term" value="P:regulation of DNA-templated transcription"/>
    <property type="evidence" value="ECO:0007669"/>
    <property type="project" value="InterPro"/>
</dbReference>
<evidence type="ECO:0000313" key="5">
    <source>
        <dbReference type="Proteomes" id="UP000189229"/>
    </source>
</evidence>
<reference evidence="4 5" key="1">
    <citation type="submission" date="2017-02" db="EMBL/GenBank/DDBJ databases">
        <title>Complete genome sequences of Mycobacterium kansasii strains isolated from rhesus macaques.</title>
        <authorList>
            <person name="Panda A."/>
            <person name="Nagaraj S."/>
            <person name="Zhao X."/>
            <person name="Tettelin H."/>
            <person name="Detolla L.J."/>
        </authorList>
    </citation>
    <scope>NUCLEOTIDE SEQUENCE [LARGE SCALE GENOMIC DNA]</scope>
    <source>
        <strain evidence="3 4">11-3469</strain>
        <strain evidence="2 5">11-3813</strain>
    </source>
</reference>
<evidence type="ECO:0000313" key="4">
    <source>
        <dbReference type="Proteomes" id="UP000188532"/>
    </source>
</evidence>
<evidence type="ECO:0000259" key="1">
    <source>
        <dbReference type="PROSITE" id="PS50937"/>
    </source>
</evidence>
<evidence type="ECO:0000313" key="2">
    <source>
        <dbReference type="EMBL" id="OOK82037.1"/>
    </source>
</evidence>
<dbReference type="InterPro" id="IPR009057">
    <property type="entry name" value="Homeodomain-like_sf"/>
</dbReference>
<dbReference type="PROSITE" id="PS50937">
    <property type="entry name" value="HTH_MERR_2"/>
    <property type="match status" value="1"/>
</dbReference>
<organism evidence="3 4">
    <name type="scientific">Mycobacterium kansasii</name>
    <dbReference type="NCBI Taxonomy" id="1768"/>
    <lineage>
        <taxon>Bacteria</taxon>
        <taxon>Bacillati</taxon>
        <taxon>Actinomycetota</taxon>
        <taxon>Actinomycetes</taxon>
        <taxon>Mycobacteriales</taxon>
        <taxon>Mycobacteriaceae</taxon>
        <taxon>Mycobacterium</taxon>
    </lineage>
</organism>